<gene>
    <name evidence="6" type="ORF">FBQ73_10105</name>
</gene>
<comment type="caution">
    <text evidence="6">The sequence shown here is derived from an EMBL/GenBank/DDBJ whole genome shotgun (WGS) entry which is preliminary data.</text>
</comment>
<evidence type="ECO:0000313" key="7">
    <source>
        <dbReference type="Proteomes" id="UP000305131"/>
    </source>
</evidence>
<accession>A0A6C1KHB6</accession>
<dbReference type="GeneID" id="95773805"/>
<dbReference type="CDD" id="cd00838">
    <property type="entry name" value="MPP_superfamily"/>
    <property type="match status" value="1"/>
</dbReference>
<dbReference type="AlphaFoldDB" id="A0A6C1KHB6"/>
<evidence type="ECO:0000256" key="3">
    <source>
        <dbReference type="ARBA" id="ARBA00023004"/>
    </source>
</evidence>
<reference evidence="6 7" key="1">
    <citation type="submission" date="2019-05" db="EMBL/GenBank/DDBJ databases">
        <authorList>
            <person name="Zhou X."/>
        </authorList>
    </citation>
    <scope>NUCLEOTIDE SEQUENCE [LARGE SCALE GENOMIC DNA]</scope>
    <source>
        <strain evidence="6 7">DSM 432</strain>
    </source>
</reference>
<sequence>MYVLAHLSDPHLGPIPEARISELLGKRFFGMMNWIGARRRNFGAATLAPLLTDLLAHAPDHICVTGDLVNVSLPAEFDTGATFLASLGAPDKVSVVPGNHDAYVRSAMHYHLEHWAPFLAGDDTHPHTPVDVEAFPYVRRRGPVAVVGVSTAVPTAVFLASGKMGHAQRARLKALLEQLKAEGLFRVVMIHHPPVGERPFHRDLRDAAKVRAVLAEAGAELVLHGHDHRASLGQIPTGAGPIPVVGVPSASAGPGSERGPGGYCLYRISGAPGAWRCDMERRGYAKDIQSVQSLTRQVLVGEGYSS</sequence>
<keyword evidence="3" id="KW-0408">Iron</keyword>
<name>A0A6C1KHB6_XANAU</name>
<evidence type="ECO:0000259" key="5">
    <source>
        <dbReference type="Pfam" id="PF00149"/>
    </source>
</evidence>
<dbReference type="InterPro" id="IPR004843">
    <property type="entry name" value="Calcineurin-like_PHP"/>
</dbReference>
<dbReference type="GO" id="GO:0016787">
    <property type="term" value="F:hydrolase activity"/>
    <property type="evidence" value="ECO:0007669"/>
    <property type="project" value="UniProtKB-KW"/>
</dbReference>
<dbReference type="RefSeq" id="WP_138399354.1">
    <property type="nucleotide sequence ID" value="NZ_JBAFVI010000002.1"/>
</dbReference>
<dbReference type="InterPro" id="IPR029052">
    <property type="entry name" value="Metallo-depent_PP-like"/>
</dbReference>
<organism evidence="6 7">
    <name type="scientific">Xanthobacter autotrophicus</name>
    <dbReference type="NCBI Taxonomy" id="280"/>
    <lineage>
        <taxon>Bacteria</taxon>
        <taxon>Pseudomonadati</taxon>
        <taxon>Pseudomonadota</taxon>
        <taxon>Alphaproteobacteria</taxon>
        <taxon>Hyphomicrobiales</taxon>
        <taxon>Xanthobacteraceae</taxon>
        <taxon>Xanthobacter</taxon>
    </lineage>
</organism>
<keyword evidence="1" id="KW-0479">Metal-binding</keyword>
<dbReference type="Gene3D" id="3.60.21.10">
    <property type="match status" value="1"/>
</dbReference>
<comment type="similarity">
    <text evidence="4">Belongs to the cyclic nucleotide phosphodiesterase class-III family.</text>
</comment>
<dbReference type="PANTHER" id="PTHR42988:SF2">
    <property type="entry name" value="CYCLIC NUCLEOTIDE PHOSPHODIESTERASE CBUA0032-RELATED"/>
    <property type="match status" value="1"/>
</dbReference>
<dbReference type="PANTHER" id="PTHR42988">
    <property type="entry name" value="PHOSPHOHYDROLASE"/>
    <property type="match status" value="1"/>
</dbReference>
<dbReference type="EMBL" id="VAUP01000022">
    <property type="protein sequence ID" value="TLX42997.1"/>
    <property type="molecule type" value="Genomic_DNA"/>
</dbReference>
<feature type="domain" description="Calcineurin-like phosphoesterase" evidence="5">
    <location>
        <begin position="4"/>
        <end position="229"/>
    </location>
</feature>
<keyword evidence="2" id="KW-0378">Hydrolase</keyword>
<dbReference type="InterPro" id="IPR050884">
    <property type="entry name" value="CNP_phosphodiesterase-III"/>
</dbReference>
<evidence type="ECO:0000256" key="1">
    <source>
        <dbReference type="ARBA" id="ARBA00022723"/>
    </source>
</evidence>
<evidence type="ECO:0000256" key="2">
    <source>
        <dbReference type="ARBA" id="ARBA00022801"/>
    </source>
</evidence>
<dbReference type="GO" id="GO:0046872">
    <property type="term" value="F:metal ion binding"/>
    <property type="evidence" value="ECO:0007669"/>
    <property type="project" value="UniProtKB-KW"/>
</dbReference>
<evidence type="ECO:0000256" key="4">
    <source>
        <dbReference type="ARBA" id="ARBA00025742"/>
    </source>
</evidence>
<proteinExistence type="inferred from homology"/>
<dbReference type="OrthoDB" id="9794568at2"/>
<dbReference type="Proteomes" id="UP000305131">
    <property type="component" value="Unassembled WGS sequence"/>
</dbReference>
<protein>
    <submittedName>
        <fullName evidence="6">Metallophosphoesterase</fullName>
    </submittedName>
</protein>
<dbReference type="Pfam" id="PF00149">
    <property type="entry name" value="Metallophos"/>
    <property type="match status" value="1"/>
</dbReference>
<dbReference type="SUPFAM" id="SSF56300">
    <property type="entry name" value="Metallo-dependent phosphatases"/>
    <property type="match status" value="1"/>
</dbReference>
<evidence type="ECO:0000313" key="6">
    <source>
        <dbReference type="EMBL" id="TLX42997.1"/>
    </source>
</evidence>